<feature type="signal peptide" evidence="1">
    <location>
        <begin position="1"/>
        <end position="24"/>
    </location>
</feature>
<name>A0A1H7TCM1_9LACT</name>
<organism evidence="4 5">
    <name type="scientific">Alkalibacterium putridalgicola</name>
    <dbReference type="NCBI Taxonomy" id="426703"/>
    <lineage>
        <taxon>Bacteria</taxon>
        <taxon>Bacillati</taxon>
        <taxon>Bacillota</taxon>
        <taxon>Bacilli</taxon>
        <taxon>Lactobacillales</taxon>
        <taxon>Carnobacteriaceae</taxon>
        <taxon>Alkalibacterium</taxon>
    </lineage>
</organism>
<dbReference type="AlphaFoldDB" id="A0A1H7TCM1"/>
<dbReference type="RefSeq" id="WP_091487840.1">
    <property type="nucleotide sequence ID" value="NZ_BJUX01000013.1"/>
</dbReference>
<evidence type="ECO:0000256" key="1">
    <source>
        <dbReference type="SAM" id="SignalP"/>
    </source>
</evidence>
<sequence length="373" mass="42982">MIEKRTHYIRVTLLLMCCCLFLFACTSRNPDGAGEGEGQPTDSEELSLARLDIDYRTFQKVIGWLDDETLLVHLGSADEHKLMTFNIFSGEMEEVYSNESSILTTEINQSRDKILLQEIKNGQSAFKVITPDGTTIQTTTFGYTSYVNIHWNPTNDNTVFVSHYHFDHELEAETILVYIWTIDKNTFSVRDIPSLSPQWYSENVYVYIDELHTNALFIGDIRENKEDMMINRDISDFFLNQDTFVGVVESDISDNEVLLFHEYPFLVGDKVIRIPKVTMNESPVKPHMTQSTRNGKIYGVIPDHSFSLEEELGDYRLAHLHFEDEAVIEIMDLPENAPIALSPTEEYLLYGWRLENIIDLSNPELIELIEILN</sequence>
<evidence type="ECO:0000313" key="4">
    <source>
        <dbReference type="EMBL" id="SEL82046.1"/>
    </source>
</evidence>
<reference evidence="4 5" key="1">
    <citation type="submission" date="2016-10" db="EMBL/GenBank/DDBJ databases">
        <authorList>
            <person name="de Groot N.N."/>
        </authorList>
    </citation>
    <scope>NUCLEOTIDE SEQUENCE [LARGE SCALE GENOMIC DNA]</scope>
    <source>
        <strain evidence="4 5">DSM 19182</strain>
    </source>
</reference>
<keyword evidence="1" id="KW-0732">Signal</keyword>
<feature type="chain" id="PRO_5038728446" description="YqgU-like 6-bladed beta-propeller domain-containing protein" evidence="1">
    <location>
        <begin position="25"/>
        <end position="373"/>
    </location>
</feature>
<dbReference type="Pfam" id="PF21101">
    <property type="entry name" value="YqgU"/>
    <property type="match status" value="1"/>
</dbReference>
<dbReference type="PROSITE" id="PS51257">
    <property type="entry name" value="PROKAR_LIPOPROTEIN"/>
    <property type="match status" value="1"/>
</dbReference>
<dbReference type="Proteomes" id="UP000321425">
    <property type="component" value="Unassembled WGS sequence"/>
</dbReference>
<dbReference type="InterPro" id="IPR048421">
    <property type="entry name" value="YqgU_beta-prop"/>
</dbReference>
<evidence type="ECO:0000313" key="6">
    <source>
        <dbReference type="Proteomes" id="UP000321425"/>
    </source>
</evidence>
<evidence type="ECO:0000313" key="5">
    <source>
        <dbReference type="Proteomes" id="UP000198548"/>
    </source>
</evidence>
<dbReference type="STRING" id="426703.SAMN04488100_11175"/>
<dbReference type="EMBL" id="BJUX01000013">
    <property type="protein sequence ID" value="GEK89283.1"/>
    <property type="molecule type" value="Genomic_DNA"/>
</dbReference>
<dbReference type="Proteomes" id="UP000198548">
    <property type="component" value="Unassembled WGS sequence"/>
</dbReference>
<dbReference type="EMBL" id="FOBL01000011">
    <property type="protein sequence ID" value="SEL82046.1"/>
    <property type="molecule type" value="Genomic_DNA"/>
</dbReference>
<evidence type="ECO:0000259" key="2">
    <source>
        <dbReference type="Pfam" id="PF21101"/>
    </source>
</evidence>
<keyword evidence="6" id="KW-1185">Reference proteome</keyword>
<reference evidence="3 6" key="2">
    <citation type="submission" date="2019-07" db="EMBL/GenBank/DDBJ databases">
        <title>Whole genome shotgun sequence of Alkalibacterium putridalgicola NBRC 103243.</title>
        <authorList>
            <person name="Hosoyama A."/>
            <person name="Uohara A."/>
            <person name="Ohji S."/>
            <person name="Ichikawa N."/>
        </authorList>
    </citation>
    <scope>NUCLEOTIDE SEQUENCE [LARGE SCALE GENOMIC DNA]</scope>
    <source>
        <strain evidence="3 6">NBRC 103243</strain>
    </source>
</reference>
<gene>
    <name evidence="3" type="ORF">APU01nite_13220</name>
    <name evidence="4" type="ORF">SAMN04488100_11175</name>
</gene>
<dbReference type="SUPFAM" id="SSF82171">
    <property type="entry name" value="DPP6 N-terminal domain-like"/>
    <property type="match status" value="1"/>
</dbReference>
<evidence type="ECO:0000313" key="3">
    <source>
        <dbReference type="EMBL" id="GEK89283.1"/>
    </source>
</evidence>
<dbReference type="OrthoDB" id="2168335at2"/>
<accession>A0A1H7TCM1</accession>
<proteinExistence type="predicted"/>
<feature type="domain" description="YqgU-like 6-bladed beta-propeller" evidence="2">
    <location>
        <begin position="86"/>
        <end position="351"/>
    </location>
</feature>
<protein>
    <recommendedName>
        <fullName evidence="2">YqgU-like 6-bladed beta-propeller domain-containing protein</fullName>
    </recommendedName>
</protein>